<dbReference type="Proteomes" id="UP000278035">
    <property type="component" value="Chromosome"/>
</dbReference>
<accession>A0A3G8LXP7</accession>
<name>A0A3G8LXP7_9GAMM</name>
<dbReference type="RefSeq" id="WP_124731211.1">
    <property type="nucleotide sequence ID" value="NZ_CBCSKC010000024.1"/>
</dbReference>
<feature type="chain" id="PRO_5017967324" description="C-type lysozyme inhibitor domain-containing protein" evidence="1">
    <location>
        <begin position="24"/>
        <end position="145"/>
    </location>
</feature>
<dbReference type="OrthoDB" id="6313352at2"/>
<dbReference type="AlphaFoldDB" id="A0A3G8LXP7"/>
<protein>
    <recommendedName>
        <fullName evidence="4">C-type lysozyme inhibitor domain-containing protein</fullName>
    </recommendedName>
</protein>
<dbReference type="PROSITE" id="PS51257">
    <property type="entry name" value="PROKAR_LIPOPROTEIN"/>
    <property type="match status" value="1"/>
</dbReference>
<keyword evidence="3" id="KW-1185">Reference proteome</keyword>
<evidence type="ECO:0008006" key="4">
    <source>
        <dbReference type="Google" id="ProtNLM"/>
    </source>
</evidence>
<reference evidence="3" key="1">
    <citation type="submission" date="2018-11" db="EMBL/GenBank/DDBJ databases">
        <title>Shewanella sp. M2.</title>
        <authorList>
            <person name="Hwang Y.J."/>
            <person name="Hwang C.Y."/>
        </authorList>
    </citation>
    <scope>NUCLEOTIDE SEQUENCE [LARGE SCALE GENOMIC DNA]</scope>
    <source>
        <strain evidence="3">LMG 19866</strain>
    </source>
</reference>
<dbReference type="KEGG" id="slj:EGC82_13415"/>
<sequence>MTKSKFSNALWVLPFFLVASCSASQLDKAEIIFKCHADQPKSIDVVISKMDNSFKLAQFNIENSKFTNAALISDMSKSSYHRSLVTEHSMTFTHGDSEVIVSDYYSEELNMITKETSVTIQKNGKKEYWLCDESGFSQLGSIEDF</sequence>
<keyword evidence="1" id="KW-0732">Signal</keyword>
<evidence type="ECO:0000256" key="1">
    <source>
        <dbReference type="SAM" id="SignalP"/>
    </source>
</evidence>
<proteinExistence type="predicted"/>
<gene>
    <name evidence="2" type="ORF">EGC82_13415</name>
</gene>
<evidence type="ECO:0000313" key="2">
    <source>
        <dbReference type="EMBL" id="AZG73672.1"/>
    </source>
</evidence>
<evidence type="ECO:0000313" key="3">
    <source>
        <dbReference type="Proteomes" id="UP000278035"/>
    </source>
</evidence>
<organism evidence="2 3">
    <name type="scientific">Shewanella livingstonensis</name>
    <dbReference type="NCBI Taxonomy" id="150120"/>
    <lineage>
        <taxon>Bacteria</taxon>
        <taxon>Pseudomonadati</taxon>
        <taxon>Pseudomonadota</taxon>
        <taxon>Gammaproteobacteria</taxon>
        <taxon>Alteromonadales</taxon>
        <taxon>Shewanellaceae</taxon>
        <taxon>Shewanella</taxon>
    </lineage>
</organism>
<dbReference type="EMBL" id="CP034015">
    <property type="protein sequence ID" value="AZG73672.1"/>
    <property type="molecule type" value="Genomic_DNA"/>
</dbReference>
<feature type="signal peptide" evidence="1">
    <location>
        <begin position="1"/>
        <end position="23"/>
    </location>
</feature>